<evidence type="ECO:0000256" key="3">
    <source>
        <dbReference type="ARBA" id="ARBA00022898"/>
    </source>
</evidence>
<dbReference type="InterPro" id="IPR015421">
    <property type="entry name" value="PyrdxlP-dep_Trfase_major"/>
</dbReference>
<proteinExistence type="inferred from homology"/>
<evidence type="ECO:0000256" key="4">
    <source>
        <dbReference type="ARBA" id="ARBA00023239"/>
    </source>
</evidence>
<gene>
    <name evidence="7" type="ORF">B2A_11195</name>
</gene>
<protein>
    <submittedName>
        <fullName evidence="7">Aromatic amino acid beta-eliminating lyase/threonine aldolase</fullName>
    </submittedName>
</protein>
<accession>T1AEY8</accession>
<sequence>MSTPLIDLFSDTKTKPSTAMRAAMAAAEVGDERAGEDPTVTALEARGAALLGKEAALYLPSGTMCNEIALAVHCRPGEAVLCEAGAHIVGFEAGGAAALAGVMLEPISGTRGMYSAAQLQAHLRADNLQAPLQRLVAVEQTSNLGGGAIWPLSELRAVAQVAHAAGLATHMDGARLPNAVVASGVPAADFAQGFDSVWIDLSKGLGAPGGALLAGSKAFVREARRWQLRIGGAMRQSGIIAAASPVRARSQPRAPGRGSRACAAVRARHRADRRLEHRCGHGANQPSLFRDQRARLGCAKTGRRHAGAGRASVPDGPAPGARGHASGRGRRRHRARAGGDRGGAARLIHPSPTGVRQRVDDLPWAEHALANARALRARAGTRQRVDDLPWAE</sequence>
<dbReference type="AlphaFoldDB" id="T1AEY8"/>
<keyword evidence="3" id="KW-0663">Pyridoxal phosphate</keyword>
<dbReference type="FunFam" id="3.40.640.10:FF:000030">
    <property type="entry name" value="Low-specificity L-threonine aldolase"/>
    <property type="match status" value="1"/>
</dbReference>
<dbReference type="GO" id="GO:0006567">
    <property type="term" value="P:L-threonine catabolic process"/>
    <property type="evidence" value="ECO:0007669"/>
    <property type="project" value="TreeGrafter"/>
</dbReference>
<dbReference type="EMBL" id="AUZZ01008065">
    <property type="protein sequence ID" value="EQD39574.1"/>
    <property type="molecule type" value="Genomic_DNA"/>
</dbReference>
<keyword evidence="4 7" id="KW-0456">Lyase</keyword>
<dbReference type="Pfam" id="PF01212">
    <property type="entry name" value="Beta_elim_lyase"/>
    <property type="match status" value="1"/>
</dbReference>
<evidence type="ECO:0000256" key="2">
    <source>
        <dbReference type="ARBA" id="ARBA00006966"/>
    </source>
</evidence>
<evidence type="ECO:0000313" key="7">
    <source>
        <dbReference type="EMBL" id="EQD39574.1"/>
    </source>
</evidence>
<feature type="non-terminal residue" evidence="7">
    <location>
        <position position="392"/>
    </location>
</feature>
<organism evidence="7">
    <name type="scientific">mine drainage metagenome</name>
    <dbReference type="NCBI Taxonomy" id="410659"/>
    <lineage>
        <taxon>unclassified sequences</taxon>
        <taxon>metagenomes</taxon>
        <taxon>ecological metagenomes</taxon>
    </lineage>
</organism>
<dbReference type="SUPFAM" id="SSF53383">
    <property type="entry name" value="PLP-dependent transferases"/>
    <property type="match status" value="1"/>
</dbReference>
<reference evidence="7" key="1">
    <citation type="submission" date="2013-08" db="EMBL/GenBank/DDBJ databases">
        <authorList>
            <person name="Mendez C."/>
            <person name="Richter M."/>
            <person name="Ferrer M."/>
            <person name="Sanchez J."/>
        </authorList>
    </citation>
    <scope>NUCLEOTIDE SEQUENCE</scope>
</reference>
<dbReference type="GO" id="GO:0005829">
    <property type="term" value="C:cytosol"/>
    <property type="evidence" value="ECO:0007669"/>
    <property type="project" value="TreeGrafter"/>
</dbReference>
<comment type="similarity">
    <text evidence="2">Belongs to the threonine aldolase family.</text>
</comment>
<evidence type="ECO:0000259" key="6">
    <source>
        <dbReference type="Pfam" id="PF01212"/>
    </source>
</evidence>
<feature type="compositionally biased region" description="Basic residues" evidence="5">
    <location>
        <begin position="325"/>
        <end position="336"/>
    </location>
</feature>
<dbReference type="Gene3D" id="3.40.640.10">
    <property type="entry name" value="Type I PLP-dependent aspartate aminotransferase-like (Major domain)"/>
    <property type="match status" value="1"/>
</dbReference>
<dbReference type="PANTHER" id="PTHR48097">
    <property type="entry name" value="L-THREONINE ALDOLASE-RELATED"/>
    <property type="match status" value="1"/>
</dbReference>
<feature type="region of interest" description="Disordered" evidence="5">
    <location>
        <begin position="302"/>
        <end position="355"/>
    </location>
</feature>
<comment type="caution">
    <text evidence="7">The sequence shown here is derived from an EMBL/GenBank/DDBJ whole genome shotgun (WGS) entry which is preliminary data.</text>
</comment>
<dbReference type="PANTHER" id="PTHR48097:SF9">
    <property type="entry name" value="L-THREONINE ALDOLASE"/>
    <property type="match status" value="1"/>
</dbReference>
<evidence type="ECO:0000256" key="1">
    <source>
        <dbReference type="ARBA" id="ARBA00001933"/>
    </source>
</evidence>
<evidence type="ECO:0000256" key="5">
    <source>
        <dbReference type="SAM" id="MobiDB-lite"/>
    </source>
</evidence>
<reference evidence="7" key="2">
    <citation type="journal article" date="2014" name="ISME J.">
        <title>Microbial stratification in low pH oxic and suboxic macroscopic growths along an acid mine drainage.</title>
        <authorList>
            <person name="Mendez-Garcia C."/>
            <person name="Mesa V."/>
            <person name="Sprenger R.R."/>
            <person name="Richter M."/>
            <person name="Diez M.S."/>
            <person name="Solano J."/>
            <person name="Bargiela R."/>
            <person name="Golyshina O.V."/>
            <person name="Manteca A."/>
            <person name="Ramos J.L."/>
            <person name="Gallego J.R."/>
            <person name="Llorente I."/>
            <person name="Martins Dos Santos V.A."/>
            <person name="Jensen O.N."/>
            <person name="Pelaez A.I."/>
            <person name="Sanchez J."/>
            <person name="Ferrer M."/>
        </authorList>
    </citation>
    <scope>NUCLEOTIDE SEQUENCE</scope>
</reference>
<dbReference type="GO" id="GO:0008732">
    <property type="term" value="F:L-allo-threonine aldolase activity"/>
    <property type="evidence" value="ECO:0007669"/>
    <property type="project" value="TreeGrafter"/>
</dbReference>
<comment type="cofactor">
    <cofactor evidence="1">
        <name>pyridoxal 5'-phosphate</name>
        <dbReference type="ChEBI" id="CHEBI:597326"/>
    </cofactor>
</comment>
<dbReference type="GO" id="GO:0006545">
    <property type="term" value="P:glycine biosynthetic process"/>
    <property type="evidence" value="ECO:0007669"/>
    <property type="project" value="TreeGrafter"/>
</dbReference>
<name>T1AEY8_9ZZZZ</name>
<dbReference type="InterPro" id="IPR001597">
    <property type="entry name" value="ArAA_b-elim_lyase/Thr_aldolase"/>
</dbReference>
<dbReference type="NCBIfam" id="NF041359">
    <property type="entry name" value="GntG_guanitoxin"/>
    <property type="match status" value="1"/>
</dbReference>
<dbReference type="InterPro" id="IPR015424">
    <property type="entry name" value="PyrdxlP-dep_Trfase"/>
</dbReference>
<feature type="domain" description="Aromatic amino acid beta-eliminating lyase/threonine aldolase" evidence="6">
    <location>
        <begin position="7"/>
        <end position="286"/>
    </location>
</feature>
<dbReference type="InterPro" id="IPR023603">
    <property type="entry name" value="Low_specificity_L-TA-like"/>
</dbReference>